<keyword evidence="9" id="KW-1185">Reference proteome</keyword>
<dbReference type="PANTHER" id="PTHR24279:SF120">
    <property type="entry name" value="CYTOCHROME P450"/>
    <property type="match status" value="1"/>
</dbReference>
<dbReference type="PANTHER" id="PTHR24279">
    <property type="entry name" value="CYTOCHROME P450"/>
    <property type="match status" value="1"/>
</dbReference>
<evidence type="ECO:0000256" key="4">
    <source>
        <dbReference type="ARBA" id="ARBA00022723"/>
    </source>
</evidence>
<evidence type="ECO:0000256" key="3">
    <source>
        <dbReference type="ARBA" id="ARBA00022617"/>
    </source>
</evidence>
<dbReference type="AlphaFoldDB" id="A0A653DGZ9"/>
<dbReference type="EMBL" id="CAACVG010011918">
    <property type="protein sequence ID" value="VEN59137.1"/>
    <property type="molecule type" value="Genomic_DNA"/>
</dbReference>
<dbReference type="InterPro" id="IPR036396">
    <property type="entry name" value="Cyt_P450_sf"/>
</dbReference>
<dbReference type="Proteomes" id="UP000410492">
    <property type="component" value="Unassembled WGS sequence"/>
</dbReference>
<dbReference type="GO" id="GO:0004497">
    <property type="term" value="F:monooxygenase activity"/>
    <property type="evidence" value="ECO:0007669"/>
    <property type="project" value="UniProtKB-KW"/>
</dbReference>
<dbReference type="OrthoDB" id="3945418at2759"/>
<dbReference type="GO" id="GO:0020037">
    <property type="term" value="F:heme binding"/>
    <property type="evidence" value="ECO:0007669"/>
    <property type="project" value="InterPro"/>
</dbReference>
<evidence type="ECO:0000256" key="2">
    <source>
        <dbReference type="ARBA" id="ARBA00010617"/>
    </source>
</evidence>
<keyword evidence="4" id="KW-0479">Metal-binding</keyword>
<evidence type="ECO:0000256" key="6">
    <source>
        <dbReference type="ARBA" id="ARBA00023004"/>
    </source>
</evidence>
<dbReference type="GO" id="GO:0005506">
    <property type="term" value="F:iron ion binding"/>
    <property type="evidence" value="ECO:0007669"/>
    <property type="project" value="InterPro"/>
</dbReference>
<dbReference type="Gene3D" id="1.10.630.10">
    <property type="entry name" value="Cytochrome P450"/>
    <property type="match status" value="1"/>
</dbReference>
<protein>
    <recommendedName>
        <fullName evidence="10">Cytochrome P450</fullName>
    </recommendedName>
</protein>
<gene>
    <name evidence="8" type="ORF">CALMAC_LOCUS17277</name>
</gene>
<keyword evidence="3" id="KW-0349">Heme</keyword>
<evidence type="ECO:0000256" key="7">
    <source>
        <dbReference type="ARBA" id="ARBA00023033"/>
    </source>
</evidence>
<evidence type="ECO:0000256" key="1">
    <source>
        <dbReference type="ARBA" id="ARBA00001971"/>
    </source>
</evidence>
<dbReference type="InterPro" id="IPR050479">
    <property type="entry name" value="CYP11_CYP27_families"/>
</dbReference>
<comment type="similarity">
    <text evidence="2">Belongs to the cytochrome P450 family.</text>
</comment>
<dbReference type="Pfam" id="PF00067">
    <property type="entry name" value="p450"/>
    <property type="match status" value="1"/>
</dbReference>
<proteinExistence type="inferred from homology"/>
<sequence>MRFFNKVYAVNINNLFLRQNLSRQSFTGYFKSFHNIPGPASLPGIGTLYQYLPLIGQYRFDTLHINGFKKYKKFGPVVREQIVPGVNIIWLFDPNDIETLFRHEGKYPQRRSHLALEKYRLDRPNVYNSGGLLPTNGPEWFRIRSVLQKNLSSPQAVKRFLKGSDEIIQEWIELIGHAPVRDKNDYLPEISRLFLELTGYAMLDIRLDSFSYHEHQKHSRTSQLMKAAYQTNSCILKTDNGPQLWRKFETPLYKKLKKSQEYMEE</sequence>
<dbReference type="InterPro" id="IPR001128">
    <property type="entry name" value="Cyt_P450"/>
</dbReference>
<evidence type="ECO:0000313" key="8">
    <source>
        <dbReference type="EMBL" id="VEN59137.1"/>
    </source>
</evidence>
<comment type="cofactor">
    <cofactor evidence="1">
        <name>heme</name>
        <dbReference type="ChEBI" id="CHEBI:30413"/>
    </cofactor>
</comment>
<name>A0A653DGZ9_CALMS</name>
<keyword evidence="6" id="KW-0408">Iron</keyword>
<evidence type="ECO:0000313" key="9">
    <source>
        <dbReference type="Proteomes" id="UP000410492"/>
    </source>
</evidence>
<evidence type="ECO:0000256" key="5">
    <source>
        <dbReference type="ARBA" id="ARBA00023002"/>
    </source>
</evidence>
<dbReference type="SUPFAM" id="SSF48264">
    <property type="entry name" value="Cytochrome P450"/>
    <property type="match status" value="1"/>
</dbReference>
<keyword evidence="7" id="KW-0503">Monooxygenase</keyword>
<accession>A0A653DGZ9</accession>
<dbReference type="GO" id="GO:0016705">
    <property type="term" value="F:oxidoreductase activity, acting on paired donors, with incorporation or reduction of molecular oxygen"/>
    <property type="evidence" value="ECO:0007669"/>
    <property type="project" value="InterPro"/>
</dbReference>
<organism evidence="8 9">
    <name type="scientific">Callosobruchus maculatus</name>
    <name type="common">Southern cowpea weevil</name>
    <name type="synonym">Pulse bruchid</name>
    <dbReference type="NCBI Taxonomy" id="64391"/>
    <lineage>
        <taxon>Eukaryota</taxon>
        <taxon>Metazoa</taxon>
        <taxon>Ecdysozoa</taxon>
        <taxon>Arthropoda</taxon>
        <taxon>Hexapoda</taxon>
        <taxon>Insecta</taxon>
        <taxon>Pterygota</taxon>
        <taxon>Neoptera</taxon>
        <taxon>Endopterygota</taxon>
        <taxon>Coleoptera</taxon>
        <taxon>Polyphaga</taxon>
        <taxon>Cucujiformia</taxon>
        <taxon>Chrysomeloidea</taxon>
        <taxon>Chrysomelidae</taxon>
        <taxon>Bruchinae</taxon>
        <taxon>Bruchini</taxon>
        <taxon>Callosobruchus</taxon>
    </lineage>
</organism>
<reference evidence="8 9" key="1">
    <citation type="submission" date="2019-01" db="EMBL/GenBank/DDBJ databases">
        <authorList>
            <person name="Sayadi A."/>
        </authorList>
    </citation>
    <scope>NUCLEOTIDE SEQUENCE [LARGE SCALE GENOMIC DNA]</scope>
</reference>
<evidence type="ECO:0008006" key="10">
    <source>
        <dbReference type="Google" id="ProtNLM"/>
    </source>
</evidence>
<keyword evidence="5" id="KW-0560">Oxidoreductase</keyword>